<proteinExistence type="inferred from homology"/>
<feature type="domain" description="TonB-dependent receptor-like beta-barrel" evidence="11">
    <location>
        <begin position="486"/>
        <end position="904"/>
    </location>
</feature>
<dbReference type="SUPFAM" id="SSF56935">
    <property type="entry name" value="Porins"/>
    <property type="match status" value="1"/>
</dbReference>
<dbReference type="Gene3D" id="2.170.130.10">
    <property type="entry name" value="TonB-dependent receptor, plug domain"/>
    <property type="match status" value="1"/>
</dbReference>
<evidence type="ECO:0000256" key="1">
    <source>
        <dbReference type="ARBA" id="ARBA00004571"/>
    </source>
</evidence>
<dbReference type="NCBIfam" id="TIGR04056">
    <property type="entry name" value="OMP_RagA_SusC"/>
    <property type="match status" value="1"/>
</dbReference>
<dbReference type="InterPro" id="IPR012910">
    <property type="entry name" value="Plug_dom"/>
</dbReference>
<dbReference type="Pfam" id="PF13715">
    <property type="entry name" value="CarbopepD_reg_2"/>
    <property type="match status" value="1"/>
</dbReference>
<keyword evidence="6 8" id="KW-0472">Membrane</keyword>
<dbReference type="Proteomes" id="UP000319374">
    <property type="component" value="Chromosome"/>
</dbReference>
<dbReference type="Pfam" id="PF00593">
    <property type="entry name" value="TonB_dep_Rec_b-barrel"/>
    <property type="match status" value="1"/>
</dbReference>
<dbReference type="Gene3D" id="2.60.40.1120">
    <property type="entry name" value="Carboxypeptidase-like, regulatory domain"/>
    <property type="match status" value="1"/>
</dbReference>
<dbReference type="SUPFAM" id="SSF49464">
    <property type="entry name" value="Carboxypeptidase regulatory domain-like"/>
    <property type="match status" value="1"/>
</dbReference>
<dbReference type="GeneID" id="98672856"/>
<dbReference type="InterPro" id="IPR023997">
    <property type="entry name" value="TonB-dep_OMP_SusC/RagA_CS"/>
</dbReference>
<dbReference type="NCBIfam" id="TIGR04057">
    <property type="entry name" value="SusC_RagA_signa"/>
    <property type="match status" value="1"/>
</dbReference>
<evidence type="ECO:0000259" key="11">
    <source>
        <dbReference type="Pfam" id="PF00593"/>
    </source>
</evidence>
<dbReference type="InterPro" id="IPR037066">
    <property type="entry name" value="Plug_dom_sf"/>
</dbReference>
<keyword evidence="4 8" id="KW-0812">Transmembrane</keyword>
<gene>
    <name evidence="13" type="ORF">A5CPEGH6_08770</name>
</gene>
<evidence type="ECO:0000256" key="3">
    <source>
        <dbReference type="ARBA" id="ARBA00022452"/>
    </source>
</evidence>
<keyword evidence="3 8" id="KW-1134">Transmembrane beta strand</keyword>
<evidence type="ECO:0000256" key="9">
    <source>
        <dbReference type="RuleBase" id="RU003357"/>
    </source>
</evidence>
<keyword evidence="2 8" id="KW-0813">Transport</keyword>
<evidence type="ECO:0000259" key="12">
    <source>
        <dbReference type="Pfam" id="PF07715"/>
    </source>
</evidence>
<dbReference type="OrthoDB" id="9768177at2"/>
<accession>A0A4Y1X166</accession>
<keyword evidence="14" id="KW-1185">Reference proteome</keyword>
<evidence type="ECO:0000313" key="13">
    <source>
        <dbReference type="EMBL" id="BBL06239.1"/>
    </source>
</evidence>
<sequence>MDQKRSIETRLKGVGILRRTTRYLLVTMLAVLASATALQAQNTVIKGVVTDKGGAPIAGVTVVAKGTTAGEVTSSDGSYTLSVPAGAEVLQFSFIGMETQEVAIGSRTEINVTMAPGSLGIDEVVVVGYGTLAKRDLSSSVASVKNEDLTERTTAFNIMQGIAGKVAGVKNVSFSGRPGGSSALRIRGMGSINAGSDPIYVMDGVVGVDPSLINPENVESIDVLKDAAATSMYGAQGANGVVIITTKSGKKGQGTVTYNGKVGFGFLNRKLDLLDADEYMEVQRRAYAYSGKVMPHLETPYENLFYYAKDPAGNFQRDENGYLIASPKYDTDWQEALTQTAITNDHTVSFASGNDKTSVYSSIAYQNFEGLVKYTNSERMTGTVNVKSDITDWLNVQTVVTAGTDKTNAADGESGFGQGPVRNMLEMPPIVPVRYEDGTWGRKDDYPLGELAENPLRLLQEKKSVTETDYAIFNVIADIHLTKKLTFTAKGDYQMTNRRTLSYAKAGLHGETDTNGGYADIGNTKSRRWSNEDYFTYADSWFDDQLKSNFVLGASWYYNHSENSSAGSEQFFDDFFGYHNLGAGTVYHKPTSGMSQQTMNSYYFRMNHTFRDKYLLGFTLRADGASNFGANNKYGWFPSASAAWIISEEPFFDAARKWVSNLKLRASYGTVGNASIPNYSTISQYSNDQMILNGALNPYVVLSNLGNADLKWETSKQFNVGLDVSLFDNRLELIMDYYNKTTTDLLFQKQVPYTTGYATTWTNLGKIRNKGFELTISSRNISHKNFQWTTDLVFSTNRLMVIDVGGERIDLGNNAIAEAGKPWGSFFVLNRLGTWGLDEVDEARKYGKKPGDLKFEDRNHDYVIDDNDRRIMGNGTPKGDITLVNTFRYKGFSLMVDLNAAYGFKIMGITTTMMENRQLYGNSMKSVLNAWTPENQNSMIAALRLPSDVNFGENEKDSRMLYDGDFLRIRNISLSYDFKPELLRKLRVIKGLSIGVNVENLHVFTEYPGYDPEVGAFNTDRGQSIDFYSYPHPTTVSANIKITF</sequence>
<evidence type="ECO:0000256" key="5">
    <source>
        <dbReference type="ARBA" id="ARBA00023077"/>
    </source>
</evidence>
<dbReference type="PROSITE" id="PS52016">
    <property type="entry name" value="TONB_DEPENDENT_REC_3"/>
    <property type="match status" value="1"/>
</dbReference>
<dbReference type="GO" id="GO:0009279">
    <property type="term" value="C:cell outer membrane"/>
    <property type="evidence" value="ECO:0007669"/>
    <property type="project" value="UniProtKB-SubCell"/>
</dbReference>
<dbReference type="InterPro" id="IPR036942">
    <property type="entry name" value="Beta-barrel_TonB_sf"/>
</dbReference>
<name>A0A4Y1X166_9BACT</name>
<dbReference type="KEGG" id="ada:A5CPEGH6_08770"/>
<evidence type="ECO:0000256" key="7">
    <source>
        <dbReference type="ARBA" id="ARBA00023237"/>
    </source>
</evidence>
<dbReference type="EMBL" id="AP019736">
    <property type="protein sequence ID" value="BBL06239.1"/>
    <property type="molecule type" value="Genomic_DNA"/>
</dbReference>
<evidence type="ECO:0000256" key="6">
    <source>
        <dbReference type="ARBA" id="ARBA00023136"/>
    </source>
</evidence>
<dbReference type="InterPro" id="IPR039426">
    <property type="entry name" value="TonB-dep_rcpt-like"/>
</dbReference>
<feature type="signal peptide" evidence="10">
    <location>
        <begin position="1"/>
        <end position="39"/>
    </location>
</feature>
<dbReference type="RefSeq" id="WP_141428075.1">
    <property type="nucleotide sequence ID" value="NZ_AP019736.1"/>
</dbReference>
<reference evidence="14" key="1">
    <citation type="submission" date="2019-06" db="EMBL/GenBank/DDBJ databases">
        <title>Alistipes onderdonkii subsp. vulgaris subsp. nov., Alistipes dispar sp. nov. and Alistipes communis sp. nov., isolated from human faeces, and creation of Alistipes onderdonkii subsp. onderdonkii subsp. nov.</title>
        <authorList>
            <person name="Sakamoto M."/>
            <person name="Ikeyama N."/>
            <person name="Ogata Y."/>
            <person name="Suda W."/>
            <person name="Iino T."/>
            <person name="Hattori M."/>
            <person name="Ohkuma M."/>
        </authorList>
    </citation>
    <scope>NUCLEOTIDE SEQUENCE [LARGE SCALE GENOMIC DNA]</scope>
    <source>
        <strain evidence="14">5CPEGH6</strain>
    </source>
</reference>
<comment type="similarity">
    <text evidence="8 9">Belongs to the TonB-dependent receptor family.</text>
</comment>
<evidence type="ECO:0000256" key="10">
    <source>
        <dbReference type="SAM" id="SignalP"/>
    </source>
</evidence>
<protein>
    <submittedName>
        <fullName evidence="13">SusC/RagA family TonB-linked outer membrane protein</fullName>
    </submittedName>
</protein>
<keyword evidence="7 8" id="KW-0998">Cell outer membrane</keyword>
<evidence type="ECO:0000256" key="8">
    <source>
        <dbReference type="PROSITE-ProRule" id="PRU01360"/>
    </source>
</evidence>
<dbReference type="InterPro" id="IPR023996">
    <property type="entry name" value="TonB-dep_OMP_SusC/RagA"/>
</dbReference>
<evidence type="ECO:0000256" key="4">
    <source>
        <dbReference type="ARBA" id="ARBA00022692"/>
    </source>
</evidence>
<evidence type="ECO:0000256" key="2">
    <source>
        <dbReference type="ARBA" id="ARBA00022448"/>
    </source>
</evidence>
<comment type="subcellular location">
    <subcellularLocation>
        <location evidence="1 8">Cell outer membrane</location>
        <topology evidence="1 8">Multi-pass membrane protein</topology>
    </subcellularLocation>
</comment>
<evidence type="ECO:0000313" key="14">
    <source>
        <dbReference type="Proteomes" id="UP000319374"/>
    </source>
</evidence>
<keyword evidence="5 9" id="KW-0798">TonB box</keyword>
<dbReference type="InterPro" id="IPR000531">
    <property type="entry name" value="Beta-barrel_TonB"/>
</dbReference>
<dbReference type="InterPro" id="IPR008969">
    <property type="entry name" value="CarboxyPept-like_regulatory"/>
</dbReference>
<feature type="chain" id="PRO_5021239460" evidence="10">
    <location>
        <begin position="40"/>
        <end position="1044"/>
    </location>
</feature>
<dbReference type="Gene3D" id="2.40.170.20">
    <property type="entry name" value="TonB-dependent receptor, beta-barrel domain"/>
    <property type="match status" value="1"/>
</dbReference>
<dbReference type="AlphaFoldDB" id="A0A4Y1X166"/>
<dbReference type="Pfam" id="PF07715">
    <property type="entry name" value="Plug"/>
    <property type="match status" value="1"/>
</dbReference>
<keyword evidence="10" id="KW-0732">Signal</keyword>
<feature type="domain" description="TonB-dependent receptor plug" evidence="12">
    <location>
        <begin position="134"/>
        <end position="241"/>
    </location>
</feature>
<organism evidence="13 14">
    <name type="scientific">Alistipes dispar</name>
    <dbReference type="NCBI Taxonomy" id="2585119"/>
    <lineage>
        <taxon>Bacteria</taxon>
        <taxon>Pseudomonadati</taxon>
        <taxon>Bacteroidota</taxon>
        <taxon>Bacteroidia</taxon>
        <taxon>Bacteroidales</taxon>
        <taxon>Rikenellaceae</taxon>
        <taxon>Alistipes</taxon>
    </lineage>
</organism>